<dbReference type="AlphaFoldDB" id="A0A1X1YBC7"/>
<comment type="caution">
    <text evidence="2">The sequence shown here is derived from an EMBL/GenBank/DDBJ whole genome shotgun (WGS) entry which is preliminary data.</text>
</comment>
<dbReference type="STRING" id="1108812.AWC16_19500"/>
<reference evidence="2 3" key="1">
    <citation type="submission" date="2016-01" db="EMBL/GenBank/DDBJ databases">
        <title>The new phylogeny of the genus Mycobacterium.</title>
        <authorList>
            <person name="Tarcisio F."/>
            <person name="Conor M."/>
            <person name="Antonella G."/>
            <person name="Elisabetta G."/>
            <person name="Giulia F.S."/>
            <person name="Sara T."/>
            <person name="Anna F."/>
            <person name="Clotilde B."/>
            <person name="Roberto B."/>
            <person name="Veronica D.S."/>
            <person name="Fabio R."/>
            <person name="Monica P."/>
            <person name="Olivier J."/>
            <person name="Enrico T."/>
            <person name="Nicola S."/>
        </authorList>
    </citation>
    <scope>NUCLEOTIDE SEQUENCE [LARGE SCALE GENOMIC DNA]</scope>
    <source>
        <strain evidence="2 3">DSM 45394</strain>
    </source>
</reference>
<gene>
    <name evidence="2" type="ORF">AWC16_19500</name>
</gene>
<dbReference type="EMBL" id="LQPG01000036">
    <property type="protein sequence ID" value="ORW08403.1"/>
    <property type="molecule type" value="Genomic_DNA"/>
</dbReference>
<sequence>MIAAILLAVLLMLACGFGLILSMYAGMITDKCAGAHHCSDSLIYAAYLVTWGGMGAALLTTVAGMGANARTGRTLLSWPAVGWAIFLLTFATGGLLLSAGVGGG</sequence>
<protein>
    <submittedName>
        <fullName evidence="2">Uncharacterized protein</fullName>
    </submittedName>
</protein>
<accession>A0A1X1YBC7</accession>
<organism evidence="2 3">
    <name type="scientific">Mycolicibacter longobardus</name>
    <dbReference type="NCBI Taxonomy" id="1108812"/>
    <lineage>
        <taxon>Bacteria</taxon>
        <taxon>Bacillati</taxon>
        <taxon>Actinomycetota</taxon>
        <taxon>Actinomycetes</taxon>
        <taxon>Mycobacteriales</taxon>
        <taxon>Mycobacteriaceae</taxon>
        <taxon>Mycolicibacter</taxon>
    </lineage>
</organism>
<keyword evidence="1" id="KW-0472">Membrane</keyword>
<name>A0A1X1YBC7_9MYCO</name>
<dbReference type="Proteomes" id="UP000193866">
    <property type="component" value="Unassembled WGS sequence"/>
</dbReference>
<proteinExistence type="predicted"/>
<keyword evidence="1" id="KW-0812">Transmembrane</keyword>
<evidence type="ECO:0000313" key="3">
    <source>
        <dbReference type="Proteomes" id="UP000193866"/>
    </source>
</evidence>
<keyword evidence="1" id="KW-1133">Transmembrane helix</keyword>
<evidence type="ECO:0000313" key="2">
    <source>
        <dbReference type="EMBL" id="ORW08403.1"/>
    </source>
</evidence>
<evidence type="ECO:0000256" key="1">
    <source>
        <dbReference type="SAM" id="Phobius"/>
    </source>
</evidence>
<feature type="transmembrane region" description="Helical" evidence="1">
    <location>
        <begin position="75"/>
        <end position="101"/>
    </location>
</feature>
<keyword evidence="3" id="KW-1185">Reference proteome</keyword>
<feature type="transmembrane region" description="Helical" evidence="1">
    <location>
        <begin position="42"/>
        <end position="63"/>
    </location>
</feature>